<reference evidence="2" key="1">
    <citation type="journal article" date="2023" name="IMA Fungus">
        <title>Comparative genomic study of the Penicillium genus elucidates a diverse pangenome and 15 lateral gene transfer events.</title>
        <authorList>
            <person name="Petersen C."/>
            <person name="Sorensen T."/>
            <person name="Nielsen M.R."/>
            <person name="Sondergaard T.E."/>
            <person name="Sorensen J.L."/>
            <person name="Fitzpatrick D.A."/>
            <person name="Frisvad J.C."/>
            <person name="Nielsen K.L."/>
        </authorList>
    </citation>
    <scope>NUCLEOTIDE SEQUENCE</scope>
    <source>
        <strain evidence="2">IBT 17514</strain>
    </source>
</reference>
<dbReference type="PANTHER" id="PTHR35394:SF5">
    <property type="entry name" value="DUF3176 DOMAIN-CONTAINING PROTEIN"/>
    <property type="match status" value="1"/>
</dbReference>
<dbReference type="PANTHER" id="PTHR35394">
    <property type="entry name" value="DUF3176 DOMAIN-CONTAINING PROTEIN"/>
    <property type="match status" value="1"/>
</dbReference>
<name>A0AAD6MQQ4_9EURO</name>
<keyword evidence="3" id="KW-1185">Reference proteome</keyword>
<organism evidence="2 3">
    <name type="scientific">Penicillium malachiteum</name>
    <dbReference type="NCBI Taxonomy" id="1324776"/>
    <lineage>
        <taxon>Eukaryota</taxon>
        <taxon>Fungi</taxon>
        <taxon>Dikarya</taxon>
        <taxon>Ascomycota</taxon>
        <taxon>Pezizomycotina</taxon>
        <taxon>Eurotiomycetes</taxon>
        <taxon>Eurotiomycetidae</taxon>
        <taxon>Eurotiales</taxon>
        <taxon>Aspergillaceae</taxon>
        <taxon>Penicillium</taxon>
    </lineage>
</organism>
<keyword evidence="1" id="KW-0732">Signal</keyword>
<evidence type="ECO:0000256" key="1">
    <source>
        <dbReference type="SAM" id="SignalP"/>
    </source>
</evidence>
<evidence type="ECO:0000313" key="3">
    <source>
        <dbReference type="Proteomes" id="UP001215712"/>
    </source>
</evidence>
<comment type="caution">
    <text evidence="2">The sequence shown here is derived from an EMBL/GenBank/DDBJ whole genome shotgun (WGS) entry which is preliminary data.</text>
</comment>
<gene>
    <name evidence="2" type="ORF">N7493_011582</name>
</gene>
<evidence type="ECO:0000313" key="2">
    <source>
        <dbReference type="EMBL" id="KAJ5703657.1"/>
    </source>
</evidence>
<feature type="chain" id="PRO_5041903321" evidence="1">
    <location>
        <begin position="18"/>
        <end position="247"/>
    </location>
</feature>
<proteinExistence type="predicted"/>
<sequence length="247" mass="26914">MGILTFCGAFLTILALAVDPFAQQILSFPVKPIQASNETASIPCVQNYTSGLGGDYNGLHGEAGLTPSLARAIISGILISNSSIRPECSSGSCSYPEFVSLGNCGHYKDVTEQMTEDCQEDAPDCNYTSPSGFKITINLENLTIAQDIGQNMSILYVDYWLSKSSTTERTLGIWYPIVSFITAIQNETIVYTPTTTPPKPTFTECVMYWCQKKYATSNYSGSAPELQFSKPSNCVGTRMASWHPCPE</sequence>
<accession>A0AAD6MQQ4</accession>
<dbReference type="EMBL" id="JAQJAN010000021">
    <property type="protein sequence ID" value="KAJ5703657.1"/>
    <property type="molecule type" value="Genomic_DNA"/>
</dbReference>
<dbReference type="AlphaFoldDB" id="A0AAD6MQQ4"/>
<dbReference type="Proteomes" id="UP001215712">
    <property type="component" value="Unassembled WGS sequence"/>
</dbReference>
<feature type="signal peptide" evidence="1">
    <location>
        <begin position="1"/>
        <end position="17"/>
    </location>
</feature>
<protein>
    <submittedName>
        <fullName evidence="2">Uncharacterized protein</fullName>
    </submittedName>
</protein>
<reference evidence="2" key="2">
    <citation type="submission" date="2023-01" db="EMBL/GenBank/DDBJ databases">
        <authorList>
            <person name="Petersen C."/>
        </authorList>
    </citation>
    <scope>NUCLEOTIDE SEQUENCE</scope>
    <source>
        <strain evidence="2">IBT 17514</strain>
    </source>
</reference>